<dbReference type="InterPro" id="IPR002545">
    <property type="entry name" value="CheW-lke_dom"/>
</dbReference>
<dbReference type="PROSITE" id="PS50851">
    <property type="entry name" value="CHEW"/>
    <property type="match status" value="1"/>
</dbReference>
<dbReference type="InterPro" id="IPR036061">
    <property type="entry name" value="CheW-like_dom_sf"/>
</dbReference>
<reference evidence="3" key="1">
    <citation type="submission" date="2020-08" db="EMBL/GenBank/DDBJ databases">
        <title>Genome public.</title>
        <authorList>
            <person name="Liu C."/>
            <person name="Sun Q."/>
        </authorList>
    </citation>
    <scope>NUCLEOTIDE SEQUENCE</scope>
    <source>
        <strain evidence="3">NSJ-28</strain>
    </source>
</reference>
<feature type="region of interest" description="Disordered" evidence="1">
    <location>
        <begin position="1"/>
        <end position="22"/>
    </location>
</feature>
<evidence type="ECO:0000259" key="2">
    <source>
        <dbReference type="PROSITE" id="PS50851"/>
    </source>
</evidence>
<dbReference type="EMBL" id="JACOPL010000005">
    <property type="protein sequence ID" value="MBC5725126.1"/>
    <property type="molecule type" value="Genomic_DNA"/>
</dbReference>
<dbReference type="GO" id="GO:0005829">
    <property type="term" value="C:cytosol"/>
    <property type="evidence" value="ECO:0007669"/>
    <property type="project" value="TreeGrafter"/>
</dbReference>
<evidence type="ECO:0000313" key="4">
    <source>
        <dbReference type="Proteomes" id="UP000606499"/>
    </source>
</evidence>
<dbReference type="Pfam" id="PF01584">
    <property type="entry name" value="CheW"/>
    <property type="match status" value="1"/>
</dbReference>
<evidence type="ECO:0000313" key="3">
    <source>
        <dbReference type="EMBL" id="MBC5725126.1"/>
    </source>
</evidence>
<dbReference type="Proteomes" id="UP000606499">
    <property type="component" value="Unassembled WGS sequence"/>
</dbReference>
<accession>A0A923LTQ0</accession>
<dbReference type="GO" id="GO:0007165">
    <property type="term" value="P:signal transduction"/>
    <property type="evidence" value="ECO:0007669"/>
    <property type="project" value="InterPro"/>
</dbReference>
<dbReference type="GO" id="GO:0006935">
    <property type="term" value="P:chemotaxis"/>
    <property type="evidence" value="ECO:0007669"/>
    <property type="project" value="InterPro"/>
</dbReference>
<dbReference type="SMART" id="SM00260">
    <property type="entry name" value="CheW"/>
    <property type="match status" value="1"/>
</dbReference>
<feature type="domain" description="CheW-like" evidence="2">
    <location>
        <begin position="30"/>
        <end position="163"/>
    </location>
</feature>
<dbReference type="RefSeq" id="WP_054327124.1">
    <property type="nucleotide sequence ID" value="NZ_JACOPL010000005.1"/>
</dbReference>
<dbReference type="PANTHER" id="PTHR22617:SF23">
    <property type="entry name" value="CHEMOTAXIS PROTEIN CHEW"/>
    <property type="match status" value="1"/>
</dbReference>
<dbReference type="AlphaFoldDB" id="A0A923LTQ0"/>
<evidence type="ECO:0000256" key="1">
    <source>
        <dbReference type="SAM" id="MobiDB-lite"/>
    </source>
</evidence>
<dbReference type="InterPro" id="IPR039315">
    <property type="entry name" value="CheW"/>
</dbReference>
<dbReference type="SUPFAM" id="SSF50341">
    <property type="entry name" value="CheW-like"/>
    <property type="match status" value="1"/>
</dbReference>
<organism evidence="3 4">
    <name type="scientific">Agathobaculum faecis</name>
    <dbReference type="NCBI Taxonomy" id="2763013"/>
    <lineage>
        <taxon>Bacteria</taxon>
        <taxon>Bacillati</taxon>
        <taxon>Bacillota</taxon>
        <taxon>Clostridia</taxon>
        <taxon>Eubacteriales</taxon>
        <taxon>Butyricicoccaceae</taxon>
        <taxon>Agathobaculum</taxon>
    </lineage>
</organism>
<sequence length="163" mass="18052">MSDENMMFATEEMQREASGSAEDSTAEIATRKFLTFRTDNLLFGVEAENVVEIITNHVITQVPMVPAYVRGIINLRGQTIPLMDMRLRLSVEPRDNDCIIVLNLNEMPIGILVDTVCQIIDIPVDTILPVPAHNAQKYVSGMTTMPDGTGTMLVLDCELLLAE</sequence>
<gene>
    <name evidence="3" type="ORF">H8S45_06600</name>
</gene>
<keyword evidence="4" id="KW-1185">Reference proteome</keyword>
<proteinExistence type="predicted"/>
<name>A0A923LTQ0_9FIRM</name>
<dbReference type="PANTHER" id="PTHR22617">
    <property type="entry name" value="CHEMOTAXIS SENSOR HISTIDINE KINASE-RELATED"/>
    <property type="match status" value="1"/>
</dbReference>
<dbReference type="Gene3D" id="2.40.50.180">
    <property type="entry name" value="CheA-289, Domain 4"/>
    <property type="match status" value="1"/>
</dbReference>
<comment type="caution">
    <text evidence="3">The sequence shown here is derived from an EMBL/GenBank/DDBJ whole genome shotgun (WGS) entry which is preliminary data.</text>
</comment>
<dbReference type="Gene3D" id="2.30.30.40">
    <property type="entry name" value="SH3 Domains"/>
    <property type="match status" value="1"/>
</dbReference>
<protein>
    <submittedName>
        <fullName evidence="3">Purine-binding chemotaxis protein CheW</fullName>
    </submittedName>
</protein>